<feature type="domain" description="DUF1553" evidence="4">
    <location>
        <begin position="286"/>
        <end position="387"/>
    </location>
</feature>
<evidence type="ECO:0000259" key="3">
    <source>
        <dbReference type="Pfam" id="PF07583"/>
    </source>
</evidence>
<dbReference type="Pfam" id="PF07587">
    <property type="entry name" value="PSD1"/>
    <property type="match status" value="1"/>
</dbReference>
<dbReference type="PANTHER" id="PTHR35889">
    <property type="entry name" value="CYCLOINULO-OLIGOSACCHARIDE FRUCTANOTRANSFERASE-RELATED"/>
    <property type="match status" value="1"/>
</dbReference>
<evidence type="ECO:0000313" key="5">
    <source>
        <dbReference type="EMBL" id="QDT54916.1"/>
    </source>
</evidence>
<feature type="coiled-coil region" evidence="1">
    <location>
        <begin position="490"/>
        <end position="517"/>
    </location>
</feature>
<keyword evidence="2" id="KW-0732">Signal</keyword>
<feature type="signal peptide" evidence="2">
    <location>
        <begin position="1"/>
        <end position="24"/>
    </location>
</feature>
<dbReference type="RefSeq" id="WP_145030731.1">
    <property type="nucleotide sequence ID" value="NZ_CP036271.1"/>
</dbReference>
<feature type="coiled-coil region" evidence="1">
    <location>
        <begin position="560"/>
        <end position="587"/>
    </location>
</feature>
<evidence type="ECO:0008006" key="7">
    <source>
        <dbReference type="Google" id="ProtNLM"/>
    </source>
</evidence>
<dbReference type="EMBL" id="CP036271">
    <property type="protein sequence ID" value="QDT54916.1"/>
    <property type="molecule type" value="Genomic_DNA"/>
</dbReference>
<sequence precursor="true">MMPWSALRSFALFACLFGAATASAQEPLRVEIDRIVAAGSVGVPAPLASDSEFLRRISIDLIGMPPTFEELEAFLNDASPNKREVVIDRLLASPHFTRNIATFFDVMLMERRVAKEVGADDWSAFLLKSFQENKPYNVLVREMLTASSEDPATRTAARFFLDRGGEPNAVTRDVGRILFGVDMQCAQCHDHPLISDYRQTDYHGLLAFFGASSNLDVMEGAALKGYYVEKAHSDVVFESVFVKGVKHVVSPQLPGEAEITEPVVYPGDEYHPLAAGAKAPVPKYSRRQKFAELATNGQNRMFNENIANRLWAYMLGRGLVSPPDLRHAGNPPTHPELLRVLGERFAAMNFSIPAFLREIALSHVYQRAIDRPADVAAAAETAVAAMAVLLAEQEQLKPRIDSARQAEETSLKEWNDAQAAVLPALAERDAAVAKSQEVVKKLDAAKKALADAKAAADAKNGIATTVGEAAAKATEVTQKLPMDTELAAAAAKFNERLTTLKAEVEALNKATAEKEAAVAPVTEELTGSRSVIDAAVAKLNPLRDACRAKHDHWAASKTQMESLEISLNRVEQKLVAAKALVEAKTQQAQVAEVEKSLADSRALADASMAKMAEMSNSLPAVDAAYQQAIRDLAMTSETIATSKATIAKLQDSTIALDAVIASSKTALEKLPADAALTEALTTLSKRKTELDAAAVEQQKALEAAIAAEKVAVEKRTAAQGDFEQAIAERGRRVEAAEAARLAAEHAAQKAAEAKAAFDVVLASLTAGWSNDGLVATLKPLTPEQLCASVFRVTGIYENYKAVEVAELEKAAPMTDADKQDAAKQLARQRDLEQRVHDKLLKPHRSLYVNLYGAAAGAPQDDFFASADQALFTANADAMIAWSGQQGNNVTKRMLDEPDTKKAARILYETVLCRPPSDEEMADVEKYLTSRPADQKPVAAQELVWSLIASVEFRMNH</sequence>
<keyword evidence="1" id="KW-0175">Coiled coil</keyword>
<gene>
    <name evidence="5" type="ORF">Pan44_29560</name>
</gene>
<dbReference type="KEGG" id="ccos:Pan44_29560"/>
<dbReference type="OrthoDB" id="289126at2"/>
<dbReference type="InterPro" id="IPR011444">
    <property type="entry name" value="DUF1549"/>
</dbReference>
<evidence type="ECO:0000256" key="1">
    <source>
        <dbReference type="SAM" id="Coils"/>
    </source>
</evidence>
<accession>A0A517SFL1</accession>
<protein>
    <recommendedName>
        <fullName evidence="7">Chromosome partition protein Smc</fullName>
    </recommendedName>
</protein>
<evidence type="ECO:0000313" key="6">
    <source>
        <dbReference type="Proteomes" id="UP000315700"/>
    </source>
</evidence>
<dbReference type="Proteomes" id="UP000315700">
    <property type="component" value="Chromosome"/>
</dbReference>
<name>A0A517SFL1_9PLAN</name>
<evidence type="ECO:0000259" key="4">
    <source>
        <dbReference type="Pfam" id="PF07587"/>
    </source>
</evidence>
<dbReference type="AlphaFoldDB" id="A0A517SFL1"/>
<organism evidence="5 6">
    <name type="scientific">Caulifigura coniformis</name>
    <dbReference type="NCBI Taxonomy" id="2527983"/>
    <lineage>
        <taxon>Bacteria</taxon>
        <taxon>Pseudomonadati</taxon>
        <taxon>Planctomycetota</taxon>
        <taxon>Planctomycetia</taxon>
        <taxon>Planctomycetales</taxon>
        <taxon>Planctomycetaceae</taxon>
        <taxon>Caulifigura</taxon>
    </lineage>
</organism>
<evidence type="ECO:0000256" key="2">
    <source>
        <dbReference type="SAM" id="SignalP"/>
    </source>
</evidence>
<feature type="chain" id="PRO_5021845609" description="Chromosome partition protein Smc" evidence="2">
    <location>
        <begin position="25"/>
        <end position="956"/>
    </location>
</feature>
<dbReference type="Pfam" id="PF07583">
    <property type="entry name" value="PSCyt2"/>
    <property type="match status" value="1"/>
</dbReference>
<dbReference type="InParanoid" id="A0A517SFL1"/>
<feature type="domain" description="DUF1549" evidence="3">
    <location>
        <begin position="43"/>
        <end position="211"/>
    </location>
</feature>
<dbReference type="InterPro" id="IPR022655">
    <property type="entry name" value="DUF1553"/>
</dbReference>
<reference evidence="5 6" key="1">
    <citation type="submission" date="2019-02" db="EMBL/GenBank/DDBJ databases">
        <title>Deep-cultivation of Planctomycetes and their phenomic and genomic characterization uncovers novel biology.</title>
        <authorList>
            <person name="Wiegand S."/>
            <person name="Jogler M."/>
            <person name="Boedeker C."/>
            <person name="Pinto D."/>
            <person name="Vollmers J."/>
            <person name="Rivas-Marin E."/>
            <person name="Kohn T."/>
            <person name="Peeters S.H."/>
            <person name="Heuer A."/>
            <person name="Rast P."/>
            <person name="Oberbeckmann S."/>
            <person name="Bunk B."/>
            <person name="Jeske O."/>
            <person name="Meyerdierks A."/>
            <person name="Storesund J.E."/>
            <person name="Kallscheuer N."/>
            <person name="Luecker S."/>
            <person name="Lage O.M."/>
            <person name="Pohl T."/>
            <person name="Merkel B.J."/>
            <person name="Hornburger P."/>
            <person name="Mueller R.-W."/>
            <person name="Bruemmer F."/>
            <person name="Labrenz M."/>
            <person name="Spormann A.M."/>
            <person name="Op den Camp H."/>
            <person name="Overmann J."/>
            <person name="Amann R."/>
            <person name="Jetten M.S.M."/>
            <person name="Mascher T."/>
            <person name="Medema M.H."/>
            <person name="Devos D.P."/>
            <person name="Kaster A.-K."/>
            <person name="Ovreas L."/>
            <person name="Rohde M."/>
            <person name="Galperin M.Y."/>
            <person name="Jogler C."/>
        </authorList>
    </citation>
    <scope>NUCLEOTIDE SEQUENCE [LARGE SCALE GENOMIC DNA]</scope>
    <source>
        <strain evidence="5 6">Pan44</strain>
    </source>
</reference>
<proteinExistence type="predicted"/>
<dbReference type="PANTHER" id="PTHR35889:SF3">
    <property type="entry name" value="F-BOX DOMAIN-CONTAINING PROTEIN"/>
    <property type="match status" value="1"/>
</dbReference>
<keyword evidence="6" id="KW-1185">Reference proteome</keyword>